<dbReference type="HOGENOM" id="CLU_468031_0_0_1"/>
<dbReference type="EnsemblPlants" id="KEH17574">
    <property type="protein sequence ID" value="KEH17574"/>
    <property type="gene ID" value="MTR_0007s0150"/>
</dbReference>
<dbReference type="InterPro" id="IPR050715">
    <property type="entry name" value="LRR-SigEffector_domain"/>
</dbReference>
<reference evidence="2" key="3">
    <citation type="submission" date="2015-06" db="UniProtKB">
        <authorList>
            <consortium name="EnsemblPlants"/>
        </authorList>
    </citation>
    <scope>IDENTIFICATION</scope>
    <source>
        <strain evidence="2">cv. Jemalong A17</strain>
    </source>
</reference>
<dbReference type="SUPFAM" id="SSF52058">
    <property type="entry name" value="L domain-like"/>
    <property type="match status" value="1"/>
</dbReference>
<organism evidence="1 3">
    <name type="scientific">Medicago truncatula</name>
    <name type="common">Barrel medic</name>
    <name type="synonym">Medicago tribuloides</name>
    <dbReference type="NCBI Taxonomy" id="3880"/>
    <lineage>
        <taxon>Eukaryota</taxon>
        <taxon>Viridiplantae</taxon>
        <taxon>Streptophyta</taxon>
        <taxon>Embryophyta</taxon>
        <taxon>Tracheophyta</taxon>
        <taxon>Spermatophyta</taxon>
        <taxon>Magnoliopsida</taxon>
        <taxon>eudicotyledons</taxon>
        <taxon>Gunneridae</taxon>
        <taxon>Pentapetalae</taxon>
        <taxon>rosids</taxon>
        <taxon>fabids</taxon>
        <taxon>Fabales</taxon>
        <taxon>Fabaceae</taxon>
        <taxon>Papilionoideae</taxon>
        <taxon>50 kb inversion clade</taxon>
        <taxon>NPAAA clade</taxon>
        <taxon>Hologalegina</taxon>
        <taxon>IRL clade</taxon>
        <taxon>Trifolieae</taxon>
        <taxon>Medicago</taxon>
    </lineage>
</organism>
<gene>
    <name evidence="1" type="ORF">MTR_0007s0150</name>
</gene>
<reference evidence="1 3" key="1">
    <citation type="journal article" date="2011" name="Nature">
        <title>The Medicago genome provides insight into the evolution of rhizobial symbioses.</title>
        <authorList>
            <person name="Young N.D."/>
            <person name="Debelle F."/>
            <person name="Oldroyd G.E."/>
            <person name="Geurts R."/>
            <person name="Cannon S.B."/>
            <person name="Udvardi M.K."/>
            <person name="Benedito V.A."/>
            <person name="Mayer K.F."/>
            <person name="Gouzy J."/>
            <person name="Schoof H."/>
            <person name="Van de Peer Y."/>
            <person name="Proost S."/>
            <person name="Cook D.R."/>
            <person name="Meyers B.C."/>
            <person name="Spannagl M."/>
            <person name="Cheung F."/>
            <person name="De Mita S."/>
            <person name="Krishnakumar V."/>
            <person name="Gundlach H."/>
            <person name="Zhou S."/>
            <person name="Mudge J."/>
            <person name="Bharti A.K."/>
            <person name="Murray J.D."/>
            <person name="Naoumkina M.A."/>
            <person name="Rosen B."/>
            <person name="Silverstein K.A."/>
            <person name="Tang H."/>
            <person name="Rombauts S."/>
            <person name="Zhao P.X."/>
            <person name="Zhou P."/>
            <person name="Barbe V."/>
            <person name="Bardou P."/>
            <person name="Bechner M."/>
            <person name="Bellec A."/>
            <person name="Berger A."/>
            <person name="Berges H."/>
            <person name="Bidwell S."/>
            <person name="Bisseling T."/>
            <person name="Choisne N."/>
            <person name="Couloux A."/>
            <person name="Denny R."/>
            <person name="Deshpande S."/>
            <person name="Dai X."/>
            <person name="Doyle J.J."/>
            <person name="Dudez A.M."/>
            <person name="Farmer A.D."/>
            <person name="Fouteau S."/>
            <person name="Franken C."/>
            <person name="Gibelin C."/>
            <person name="Gish J."/>
            <person name="Goldstein S."/>
            <person name="Gonzalez A.J."/>
            <person name="Green P.J."/>
            <person name="Hallab A."/>
            <person name="Hartog M."/>
            <person name="Hua A."/>
            <person name="Humphray S.J."/>
            <person name="Jeong D.H."/>
            <person name="Jing Y."/>
            <person name="Jocker A."/>
            <person name="Kenton S.M."/>
            <person name="Kim D.J."/>
            <person name="Klee K."/>
            <person name="Lai H."/>
            <person name="Lang C."/>
            <person name="Lin S."/>
            <person name="Macmil S.L."/>
            <person name="Magdelenat G."/>
            <person name="Matthews L."/>
            <person name="McCorrison J."/>
            <person name="Monaghan E.L."/>
            <person name="Mun J.H."/>
            <person name="Najar F.Z."/>
            <person name="Nicholson C."/>
            <person name="Noirot C."/>
            <person name="O'Bleness M."/>
            <person name="Paule C.R."/>
            <person name="Poulain J."/>
            <person name="Prion F."/>
            <person name="Qin B."/>
            <person name="Qu C."/>
            <person name="Retzel E.F."/>
            <person name="Riddle C."/>
            <person name="Sallet E."/>
            <person name="Samain S."/>
            <person name="Samson N."/>
            <person name="Sanders I."/>
            <person name="Saurat O."/>
            <person name="Scarpelli C."/>
            <person name="Schiex T."/>
            <person name="Segurens B."/>
            <person name="Severin A.J."/>
            <person name="Sherrier D.J."/>
            <person name="Shi R."/>
            <person name="Sims S."/>
            <person name="Singer S.R."/>
            <person name="Sinharoy S."/>
            <person name="Sterck L."/>
            <person name="Viollet A."/>
            <person name="Wang B.B."/>
            <person name="Wang K."/>
            <person name="Wang M."/>
            <person name="Wang X."/>
            <person name="Warfsmann J."/>
            <person name="Weissenbach J."/>
            <person name="White D.D."/>
            <person name="White J.D."/>
            <person name="Wiley G.B."/>
            <person name="Wincker P."/>
            <person name="Xing Y."/>
            <person name="Yang L."/>
            <person name="Yao Z."/>
            <person name="Ying F."/>
            <person name="Zhai J."/>
            <person name="Zhou L."/>
            <person name="Zuber A."/>
            <person name="Denarie J."/>
            <person name="Dixon R.A."/>
            <person name="May G.D."/>
            <person name="Schwartz D.C."/>
            <person name="Rogers J."/>
            <person name="Quetier F."/>
            <person name="Town C.D."/>
            <person name="Roe B.A."/>
        </authorList>
    </citation>
    <scope>NUCLEOTIDE SEQUENCE [LARGE SCALE GENOMIC DNA]</scope>
    <source>
        <strain evidence="1">A17</strain>
        <strain evidence="2 3">cv. Jemalong A17</strain>
    </source>
</reference>
<keyword evidence="3" id="KW-1185">Reference proteome</keyword>
<reference evidence="1 3" key="2">
    <citation type="journal article" date="2014" name="BMC Genomics">
        <title>An improved genome release (version Mt4.0) for the model legume Medicago truncatula.</title>
        <authorList>
            <person name="Tang H."/>
            <person name="Krishnakumar V."/>
            <person name="Bidwell S."/>
            <person name="Rosen B."/>
            <person name="Chan A."/>
            <person name="Zhou S."/>
            <person name="Gentzbittel L."/>
            <person name="Childs K.L."/>
            <person name="Yandell M."/>
            <person name="Gundlach H."/>
            <person name="Mayer K.F."/>
            <person name="Schwartz D.C."/>
            <person name="Town C.D."/>
        </authorList>
    </citation>
    <scope>GENOME REANNOTATION</scope>
    <source>
        <strain evidence="1">A17</strain>
        <strain evidence="2 3">cv. Jemalong A17</strain>
    </source>
</reference>
<dbReference type="PANTHER" id="PTHR45752:SF195">
    <property type="entry name" value="LEUCINE-RICH REPEAT (LRR) FAMILY PROTEIN-RELATED"/>
    <property type="match status" value="1"/>
</dbReference>
<evidence type="ECO:0000313" key="3">
    <source>
        <dbReference type="Proteomes" id="UP000002051"/>
    </source>
</evidence>
<sequence>MENLKTLILRHVDFSEIQKHLPNSLRVLECHNYGFLSSNRFEWKGFRSPANQYEWKWRGFLINLFSIQNCMKLIVMDKSVGFLGKLKIMSIIRCTIKTVPPLSLASLEELNLSHCYQLDSFPLMVNGFVGELKILRVTNCTKIRIIPYLMLPSLEELELSYCSNLESFSPMVDEFGDKLKIMSVKVFHSWWMGFLENLKPCLFCYILKSIPALKLDSLEKLDLSFCYSLENFPCVVDGLLDKLKFLNIEYCTMHRNIPRLKLTSLEQFNLSYPLNEFPFPFENHTLLPTSYPCKCGTVYLPNRVVALSLLAEFIIKGERKVSPKQSSQVEYICLRNCKLSDEYFSISFMLFANVKELHLTENQFTVLPKSIEKCNFLWRLVLDDCEEIREIEGIPPCLKTLSAINCKSLTSSCKRKLLNQESHEAGNTWFRMPRVKTPEWFDHQCSGGLSISFCFRNKFPAIVLCVVSPLTDPQCPLRVIINGNTFFYTYDEKIRKREHRDENHGHSFQKINCQECLRFGLSSIEVSQQCEQRRCVKGFCAMIGSVISGNKKKYERNGPKFGVLEATEDLQLSACVEDIELRR</sequence>
<evidence type="ECO:0000313" key="1">
    <source>
        <dbReference type="EMBL" id="KEH17574.1"/>
    </source>
</evidence>
<dbReference type="EMBL" id="KL402732">
    <property type="protein sequence ID" value="KEH17574.1"/>
    <property type="molecule type" value="Genomic_DNA"/>
</dbReference>
<evidence type="ECO:0000313" key="2">
    <source>
        <dbReference type="EnsemblPlants" id="KEH17574"/>
    </source>
</evidence>
<dbReference type="InterPro" id="IPR032675">
    <property type="entry name" value="LRR_dom_sf"/>
</dbReference>
<dbReference type="AlphaFoldDB" id="A0A072TJ22"/>
<protein>
    <submittedName>
        <fullName evidence="1">Resistance domain protein, putative</fullName>
    </submittedName>
</protein>
<dbReference type="PANTHER" id="PTHR45752">
    <property type="entry name" value="LEUCINE-RICH REPEAT-CONTAINING"/>
    <property type="match status" value="1"/>
</dbReference>
<proteinExistence type="predicted"/>
<dbReference type="Gene3D" id="3.80.10.10">
    <property type="entry name" value="Ribonuclease Inhibitor"/>
    <property type="match status" value="3"/>
</dbReference>
<dbReference type="Proteomes" id="UP000002051">
    <property type="component" value="Unassembled WGS sequence"/>
</dbReference>
<name>A0A072TJ22_MEDTR</name>
<accession>A0A072TJ22</accession>